<proteinExistence type="predicted"/>
<reference evidence="1 2" key="2">
    <citation type="journal article" date="2017" name="Nature">
        <title>The Apostasia genome and the evolution of orchids.</title>
        <authorList>
            <person name="Zhang G.Q."/>
            <person name="Liu K.W."/>
            <person name="Li Z."/>
            <person name="Lohaus R."/>
            <person name="Hsiao Y.Y."/>
            <person name="Niu S.C."/>
            <person name="Wang J.Y."/>
            <person name="Lin Y.C."/>
            <person name="Xu Q."/>
            <person name="Chen L.J."/>
            <person name="Yoshida K."/>
            <person name="Fujiwara S."/>
            <person name="Wang Z.W."/>
            <person name="Zhang Y.Q."/>
            <person name="Mitsuda N."/>
            <person name="Wang M."/>
            <person name="Liu G.H."/>
            <person name="Pecoraro L."/>
            <person name="Huang H.X."/>
            <person name="Xiao X.J."/>
            <person name="Lin M."/>
            <person name="Wu X.Y."/>
            <person name="Wu W.L."/>
            <person name="Chen Y.Y."/>
            <person name="Chang S.B."/>
            <person name="Sakamoto S."/>
            <person name="Ohme-Takagi M."/>
            <person name="Yagi M."/>
            <person name="Zeng S.J."/>
            <person name="Shen C.Y."/>
            <person name="Yeh C.M."/>
            <person name="Luo Y.B."/>
            <person name="Tsai W.C."/>
            <person name="Van de Peer Y."/>
            <person name="Liu Z.J."/>
        </authorList>
    </citation>
    <scope>NUCLEOTIDE SEQUENCE [LARGE SCALE GENOMIC DNA]</scope>
    <source>
        <tissue evidence="1">The whole plant</tissue>
    </source>
</reference>
<dbReference type="Proteomes" id="UP000233837">
    <property type="component" value="Unassembled WGS sequence"/>
</dbReference>
<sequence length="74" mass="8614">MKLDTPFFEGKLHIEDYLDGKARWNRYSIIWPYSKRLMSNMWLLDFMVVRMLGGSSCFSLDGEKAKEGYVAGRG</sequence>
<evidence type="ECO:0000313" key="2">
    <source>
        <dbReference type="Proteomes" id="UP000233837"/>
    </source>
</evidence>
<accession>A0A2I0VFP3</accession>
<keyword evidence="2" id="KW-1185">Reference proteome</keyword>
<name>A0A2I0VFP3_9ASPA</name>
<reference evidence="1 2" key="1">
    <citation type="journal article" date="2016" name="Sci. Rep.">
        <title>The Dendrobium catenatum Lindl. genome sequence provides insights into polysaccharide synthase, floral development and adaptive evolution.</title>
        <authorList>
            <person name="Zhang G.Q."/>
            <person name="Xu Q."/>
            <person name="Bian C."/>
            <person name="Tsai W.C."/>
            <person name="Yeh C.M."/>
            <person name="Liu K.W."/>
            <person name="Yoshida K."/>
            <person name="Zhang L.S."/>
            <person name="Chang S.B."/>
            <person name="Chen F."/>
            <person name="Shi Y."/>
            <person name="Su Y.Y."/>
            <person name="Zhang Y.Q."/>
            <person name="Chen L.J."/>
            <person name="Yin Y."/>
            <person name="Lin M."/>
            <person name="Huang H."/>
            <person name="Deng H."/>
            <person name="Wang Z.W."/>
            <person name="Zhu S.L."/>
            <person name="Zhao X."/>
            <person name="Deng C."/>
            <person name="Niu S.C."/>
            <person name="Huang J."/>
            <person name="Wang M."/>
            <person name="Liu G.H."/>
            <person name="Yang H.J."/>
            <person name="Xiao X.J."/>
            <person name="Hsiao Y.Y."/>
            <person name="Wu W.L."/>
            <person name="Chen Y.Y."/>
            <person name="Mitsuda N."/>
            <person name="Ohme-Takagi M."/>
            <person name="Luo Y.B."/>
            <person name="Van de Peer Y."/>
            <person name="Liu Z.J."/>
        </authorList>
    </citation>
    <scope>NUCLEOTIDE SEQUENCE [LARGE SCALE GENOMIC DNA]</scope>
    <source>
        <tissue evidence="1">The whole plant</tissue>
    </source>
</reference>
<gene>
    <name evidence="1" type="ORF">MA16_Dca026637</name>
</gene>
<dbReference type="AlphaFoldDB" id="A0A2I0VFP3"/>
<organism evidence="1 2">
    <name type="scientific">Dendrobium catenatum</name>
    <dbReference type="NCBI Taxonomy" id="906689"/>
    <lineage>
        <taxon>Eukaryota</taxon>
        <taxon>Viridiplantae</taxon>
        <taxon>Streptophyta</taxon>
        <taxon>Embryophyta</taxon>
        <taxon>Tracheophyta</taxon>
        <taxon>Spermatophyta</taxon>
        <taxon>Magnoliopsida</taxon>
        <taxon>Liliopsida</taxon>
        <taxon>Asparagales</taxon>
        <taxon>Orchidaceae</taxon>
        <taxon>Epidendroideae</taxon>
        <taxon>Malaxideae</taxon>
        <taxon>Dendrobiinae</taxon>
        <taxon>Dendrobium</taxon>
    </lineage>
</organism>
<dbReference type="EMBL" id="KZ503684">
    <property type="protein sequence ID" value="PKU62242.1"/>
    <property type="molecule type" value="Genomic_DNA"/>
</dbReference>
<evidence type="ECO:0000313" key="1">
    <source>
        <dbReference type="EMBL" id="PKU62242.1"/>
    </source>
</evidence>
<protein>
    <submittedName>
        <fullName evidence="1">Uncharacterized protein</fullName>
    </submittedName>
</protein>